<evidence type="ECO:0000256" key="9">
    <source>
        <dbReference type="ARBA" id="ARBA00093680"/>
    </source>
</evidence>
<dbReference type="GO" id="GO:0032259">
    <property type="term" value="P:methylation"/>
    <property type="evidence" value="ECO:0007669"/>
    <property type="project" value="UniProtKB-KW"/>
</dbReference>
<dbReference type="InterPro" id="IPR001214">
    <property type="entry name" value="SET_dom"/>
</dbReference>
<dbReference type="SMART" id="SM00317">
    <property type="entry name" value="SET"/>
    <property type="match status" value="1"/>
</dbReference>
<name>A0A8S4E7I0_PLUXY</name>
<evidence type="ECO:0000313" key="11">
    <source>
        <dbReference type="Proteomes" id="UP000653454"/>
    </source>
</evidence>
<keyword evidence="4" id="KW-0479">Metal-binding</keyword>
<dbReference type="EMBL" id="CAJHNJ030000013">
    <property type="protein sequence ID" value="CAG9111621.1"/>
    <property type="molecule type" value="Genomic_DNA"/>
</dbReference>
<dbReference type="InterPro" id="IPR002893">
    <property type="entry name" value="Znf_MYND"/>
</dbReference>
<evidence type="ECO:0000256" key="4">
    <source>
        <dbReference type="ARBA" id="ARBA00022723"/>
    </source>
</evidence>
<dbReference type="Gene3D" id="6.10.140.2220">
    <property type="match status" value="1"/>
</dbReference>
<dbReference type="PROSITE" id="PS50865">
    <property type="entry name" value="ZF_MYND_2"/>
    <property type="match status" value="1"/>
</dbReference>
<dbReference type="InterPro" id="IPR011990">
    <property type="entry name" value="TPR-like_helical_dom_sf"/>
</dbReference>
<dbReference type="Gene3D" id="2.170.270.10">
    <property type="entry name" value="SET domain"/>
    <property type="match status" value="1"/>
</dbReference>
<dbReference type="Gene3D" id="1.25.40.10">
    <property type="entry name" value="Tetratricopeptide repeat domain"/>
    <property type="match status" value="1"/>
</dbReference>
<dbReference type="GO" id="GO:0008270">
    <property type="term" value="F:zinc ion binding"/>
    <property type="evidence" value="ECO:0007669"/>
    <property type="project" value="UniProtKB-KW"/>
</dbReference>
<evidence type="ECO:0000256" key="7">
    <source>
        <dbReference type="ARBA" id="ARBA00093423"/>
    </source>
</evidence>
<keyword evidence="5" id="KW-0863">Zinc-finger</keyword>
<dbReference type="Pfam" id="PF00856">
    <property type="entry name" value="SET"/>
    <property type="match status" value="1"/>
</dbReference>
<accession>A0A8S4E7I0</accession>
<dbReference type="SUPFAM" id="SSF48452">
    <property type="entry name" value="TPR-like"/>
    <property type="match status" value="1"/>
</dbReference>
<keyword evidence="11" id="KW-1185">Reference proteome</keyword>
<dbReference type="SUPFAM" id="SSF82199">
    <property type="entry name" value="SET domain"/>
    <property type="match status" value="1"/>
</dbReference>
<evidence type="ECO:0000256" key="2">
    <source>
        <dbReference type="ARBA" id="ARBA00022679"/>
    </source>
</evidence>
<dbReference type="InterPro" id="IPR044421">
    <property type="entry name" value="SMYD4_SET"/>
</dbReference>
<gene>
    <name evidence="10" type="ORF">PLXY2_LOCUS4722</name>
</gene>
<evidence type="ECO:0000256" key="6">
    <source>
        <dbReference type="ARBA" id="ARBA00022833"/>
    </source>
</evidence>
<dbReference type="AlphaFoldDB" id="A0A8S4E7I0"/>
<keyword evidence="6" id="KW-0862">Zinc</keyword>
<reference evidence="10" key="1">
    <citation type="submission" date="2020-11" db="EMBL/GenBank/DDBJ databases">
        <authorList>
            <person name="Whiteford S."/>
        </authorList>
    </citation>
    <scope>NUCLEOTIDE SEQUENCE</scope>
</reference>
<evidence type="ECO:0000313" key="10">
    <source>
        <dbReference type="EMBL" id="CAG9111621.1"/>
    </source>
</evidence>
<dbReference type="GO" id="GO:0005737">
    <property type="term" value="C:cytoplasm"/>
    <property type="evidence" value="ECO:0007669"/>
    <property type="project" value="TreeGrafter"/>
</dbReference>
<dbReference type="GO" id="GO:0008757">
    <property type="term" value="F:S-adenosylmethionine-dependent methyltransferase activity"/>
    <property type="evidence" value="ECO:0007669"/>
    <property type="project" value="UniProtKB-ARBA"/>
</dbReference>
<comment type="caution">
    <text evidence="10">The sequence shown here is derived from an EMBL/GenBank/DDBJ whole genome shotgun (WGS) entry which is preliminary data.</text>
</comment>
<evidence type="ECO:0000256" key="1">
    <source>
        <dbReference type="ARBA" id="ARBA00022603"/>
    </source>
</evidence>
<keyword evidence="3" id="KW-0949">S-adenosyl-L-methionine</keyword>
<dbReference type="Proteomes" id="UP000653454">
    <property type="component" value="Unassembled WGS sequence"/>
</dbReference>
<dbReference type="GO" id="GO:0005634">
    <property type="term" value="C:nucleus"/>
    <property type="evidence" value="ECO:0007669"/>
    <property type="project" value="TreeGrafter"/>
</dbReference>
<dbReference type="Gene3D" id="1.10.220.160">
    <property type="match status" value="1"/>
</dbReference>
<dbReference type="PANTHER" id="PTHR46165:SF6">
    <property type="entry name" value="SET AND MYND DOMAIN-CONTAINING PROTEIN 4-LIKE PROTEIN"/>
    <property type="match status" value="1"/>
</dbReference>
<evidence type="ECO:0000256" key="8">
    <source>
        <dbReference type="ARBA" id="ARBA00093635"/>
    </source>
</evidence>
<keyword evidence="2" id="KW-0808">Transferase</keyword>
<organism evidence="10 11">
    <name type="scientific">Plutella xylostella</name>
    <name type="common">Diamondback moth</name>
    <name type="synonym">Plutella maculipennis</name>
    <dbReference type="NCBI Taxonomy" id="51655"/>
    <lineage>
        <taxon>Eukaryota</taxon>
        <taxon>Metazoa</taxon>
        <taxon>Ecdysozoa</taxon>
        <taxon>Arthropoda</taxon>
        <taxon>Hexapoda</taxon>
        <taxon>Insecta</taxon>
        <taxon>Pterygota</taxon>
        <taxon>Neoptera</taxon>
        <taxon>Endopterygota</taxon>
        <taxon>Lepidoptera</taxon>
        <taxon>Glossata</taxon>
        <taxon>Ditrysia</taxon>
        <taxon>Yponomeutoidea</taxon>
        <taxon>Plutellidae</taxon>
        <taxon>Plutella</taxon>
    </lineage>
</organism>
<dbReference type="GO" id="GO:0008276">
    <property type="term" value="F:protein methyltransferase activity"/>
    <property type="evidence" value="ECO:0007669"/>
    <property type="project" value="UniProtKB-ARBA"/>
</dbReference>
<dbReference type="PROSITE" id="PS01360">
    <property type="entry name" value="ZF_MYND_1"/>
    <property type="match status" value="1"/>
</dbReference>
<dbReference type="PANTHER" id="PTHR46165">
    <property type="entry name" value="SET AND MYND DOMAIN-CONTAINING PROTEIN 4"/>
    <property type="match status" value="1"/>
</dbReference>
<evidence type="ECO:0000256" key="3">
    <source>
        <dbReference type="ARBA" id="ARBA00022691"/>
    </source>
</evidence>
<protein>
    <recommendedName>
        <fullName evidence="8">Protein-lysine N-methyltransferase SMYD4</fullName>
    </recommendedName>
    <alternativeName>
        <fullName evidence="9">SET and MYND domain-containing protein 4</fullName>
    </alternativeName>
</protein>
<proteinExistence type="predicted"/>
<evidence type="ECO:0000256" key="5">
    <source>
        <dbReference type="ARBA" id="ARBA00022771"/>
    </source>
</evidence>
<dbReference type="GO" id="GO:0042826">
    <property type="term" value="F:histone deacetylase binding"/>
    <property type="evidence" value="ECO:0007669"/>
    <property type="project" value="TreeGrafter"/>
</dbReference>
<dbReference type="PROSITE" id="PS50280">
    <property type="entry name" value="SET"/>
    <property type="match status" value="1"/>
</dbReference>
<dbReference type="InterPro" id="IPR046341">
    <property type="entry name" value="SET_dom_sf"/>
</dbReference>
<dbReference type="InterPro" id="IPR052097">
    <property type="entry name" value="SET-MYND_domain_protein"/>
</dbReference>
<dbReference type="GO" id="GO:0008170">
    <property type="term" value="F:N-methyltransferase activity"/>
    <property type="evidence" value="ECO:0007669"/>
    <property type="project" value="UniProtKB-ARBA"/>
</dbReference>
<keyword evidence="1" id="KW-0489">Methyltransferase</keyword>
<sequence length="604" mass="68893">MSSIDLVYDSVIENLVSQEKIKGVSSKLNSLTANDERVLYVYGVMESLNIFPNVKQVAKCEKVADDYRNQGNKCFQKKQDYEAWQYYNLSLLHAPLYSESYIVALANRSAVFYALKKYKKCLKDIELIFTMNYPPKVKEKLMSRKMQCQDILSTEKEDEKEDYNVTLALCLFGQRHPRYLCASRKLEVECTEKMGRHVVAKDDIKVGEVIVKEKPYFKLALRNQSLFTCAHCLSRSENLYPCENCCYVLYCSQECKQAAWNSYHSVECPMMATLIYQSFSKLELLSLRTAIKARTDHPDWTSLFKTIEVTESLVNSELRGHVEVEPGKWVYDSTHYASVHTLATNIEKRNISDIFQKCVTAAAFIHLLSNMTPFLKTDGVVSSQKIRETIAGLLLLHGMTSPTNMHNIDTNVQSKEGDFVDELCIGSAPYPFLSLLNHSCSPNVVRYSKLGTGTMVLLALRPIKKGQQLFDNYGCHHAVEDRKSRQEALKKQYKFTCMCEACVNNWPLFSHLKPAESMTSTLKEFKESLLNGDSMEQLQKGDKKTAIELYKPLCTLAELLESYAPCMELAECQECLKQCLSIFSGVTPYGYNREIQWDAIPSLS</sequence>
<dbReference type="Pfam" id="PF01753">
    <property type="entry name" value="zf-MYND"/>
    <property type="match status" value="1"/>
</dbReference>
<dbReference type="CDD" id="cd10536">
    <property type="entry name" value="SET_SMYD4"/>
    <property type="match status" value="1"/>
</dbReference>
<comment type="function">
    <text evidence="7">Protein-lysine N-methyltransferase. Monomethylates PRMT5, modulating its transcriptional activity. May also act as a histone methyltransferase. Plays a critical role in cardiac development. Acts as a key epigenetic regulator of gene expression during cardiac development via its dual activities as a methyltransferase and negative regulator of HDAC1.</text>
</comment>